<evidence type="ECO:0008006" key="4">
    <source>
        <dbReference type="Google" id="ProtNLM"/>
    </source>
</evidence>
<dbReference type="Proteomes" id="UP000029669">
    <property type="component" value="Chromosome"/>
</dbReference>
<dbReference type="HOGENOM" id="CLU_2669882_0_0_9"/>
<evidence type="ECO:0000256" key="1">
    <source>
        <dbReference type="SAM" id="Phobius"/>
    </source>
</evidence>
<keyword evidence="3" id="KW-1185">Reference proteome</keyword>
<keyword evidence="1" id="KW-0472">Membrane</keyword>
<reference evidence="3" key="1">
    <citation type="journal article" date="2015" name="Genome Announc.">
        <title>Whole-Genome Sequences of 80 Environmental and Clinical Isolates of Burkholderia pseudomallei.</title>
        <authorList>
            <person name="Johnson S.L."/>
            <person name="Baker A.L."/>
            <person name="Chain P.S."/>
            <person name="Currie B.J."/>
            <person name="Daligault H.E."/>
            <person name="Davenport K.W."/>
            <person name="Davis C.B."/>
            <person name="Inglis T.J."/>
            <person name="Kaestli M."/>
            <person name="Koren S."/>
            <person name="Mayo M."/>
            <person name="Merritt A.J."/>
            <person name="Price E.P."/>
            <person name="Sarovich D.S."/>
            <person name="Warner J."/>
            <person name="Rosovitz M.J."/>
        </authorList>
    </citation>
    <scope>NUCLEOTIDE SEQUENCE [LARGE SCALE GENOMIC DNA]</scope>
    <source>
        <strain evidence="3">DSM 2030</strain>
    </source>
</reference>
<dbReference type="RefSeq" id="WP_049684801.1">
    <property type="nucleotide sequence ID" value="NZ_CP009170.1"/>
</dbReference>
<dbReference type="EMBL" id="CP009170">
    <property type="protein sequence ID" value="AIS51968.1"/>
    <property type="molecule type" value="Genomic_DNA"/>
</dbReference>
<evidence type="ECO:0000313" key="2">
    <source>
        <dbReference type="EMBL" id="AIS51968.1"/>
    </source>
</evidence>
<organism evidence="2 3">
    <name type="scientific">Thermoanaerobacter kivui</name>
    <name type="common">Acetogenium kivui</name>
    <dbReference type="NCBI Taxonomy" id="2325"/>
    <lineage>
        <taxon>Bacteria</taxon>
        <taxon>Bacillati</taxon>
        <taxon>Bacillota</taxon>
        <taxon>Clostridia</taxon>
        <taxon>Thermoanaerobacterales</taxon>
        <taxon>Thermoanaerobacteraceae</taxon>
        <taxon>Thermoanaerobacter</taxon>
    </lineage>
</organism>
<feature type="transmembrane region" description="Helical" evidence="1">
    <location>
        <begin position="35"/>
        <end position="58"/>
    </location>
</feature>
<sequence length="75" mass="8139">MKEKASKLLIIITGFVISACGLLNLIILSDSSKKIFLIVGPLLIVCGIIAIIFGFNILKKGNSRRVLEKFHQIGG</sequence>
<proteinExistence type="predicted"/>
<feature type="transmembrane region" description="Helical" evidence="1">
    <location>
        <begin position="7"/>
        <end position="29"/>
    </location>
</feature>
<dbReference type="PROSITE" id="PS51257">
    <property type="entry name" value="PROKAR_LIPOPROTEIN"/>
    <property type="match status" value="1"/>
</dbReference>
<name>A0A097AQ85_THEKI</name>
<keyword evidence="1" id="KW-1133">Transmembrane helix</keyword>
<protein>
    <recommendedName>
        <fullName evidence="4">Lipoprotein</fullName>
    </recommendedName>
</protein>
<dbReference type="AlphaFoldDB" id="A0A097AQ85"/>
<dbReference type="KEGG" id="tki:TKV_c07850"/>
<keyword evidence="1" id="KW-0812">Transmembrane</keyword>
<evidence type="ECO:0000313" key="3">
    <source>
        <dbReference type="Proteomes" id="UP000029669"/>
    </source>
</evidence>
<accession>A0A097AQ85</accession>
<gene>
    <name evidence="2" type="ORF">TKV_c07850</name>
</gene>